<proteinExistence type="predicted"/>
<accession>A0AAW1EDS2</accession>
<sequence length="70" mass="7656">MLTGRRVVLRSNLMVAMLRCSLQLLKDAAGWMEEEEEGGGERLEGGELNEGCGLRWPSACPSDDGFGRLT</sequence>
<evidence type="ECO:0000313" key="3">
    <source>
        <dbReference type="Proteomes" id="UP001488805"/>
    </source>
</evidence>
<reference evidence="2 3" key="1">
    <citation type="journal article" date="2024" name="Genome Biol. Evol.">
        <title>Chromosome-level genome assembly of the viviparous eelpout Zoarces viviparus.</title>
        <authorList>
            <person name="Fuhrmann N."/>
            <person name="Brasseur M.V."/>
            <person name="Bakowski C.E."/>
            <person name="Podsiadlowski L."/>
            <person name="Prost S."/>
            <person name="Krehenwinkel H."/>
            <person name="Mayer C."/>
        </authorList>
    </citation>
    <scope>NUCLEOTIDE SEQUENCE [LARGE SCALE GENOMIC DNA]</scope>
    <source>
        <strain evidence="2">NO-MEL_2022_Ind0_liver</strain>
    </source>
</reference>
<organism evidence="2 3">
    <name type="scientific">Zoarces viviparus</name>
    <name type="common">Viviparous eelpout</name>
    <name type="synonym">Blennius viviparus</name>
    <dbReference type="NCBI Taxonomy" id="48416"/>
    <lineage>
        <taxon>Eukaryota</taxon>
        <taxon>Metazoa</taxon>
        <taxon>Chordata</taxon>
        <taxon>Craniata</taxon>
        <taxon>Vertebrata</taxon>
        <taxon>Euteleostomi</taxon>
        <taxon>Actinopterygii</taxon>
        <taxon>Neopterygii</taxon>
        <taxon>Teleostei</taxon>
        <taxon>Neoteleostei</taxon>
        <taxon>Acanthomorphata</taxon>
        <taxon>Eupercaria</taxon>
        <taxon>Perciformes</taxon>
        <taxon>Cottioidei</taxon>
        <taxon>Zoarcales</taxon>
        <taxon>Zoarcidae</taxon>
        <taxon>Zoarcinae</taxon>
        <taxon>Zoarces</taxon>
    </lineage>
</organism>
<feature type="chain" id="PRO_5043497591" description="Secreted protein" evidence="1">
    <location>
        <begin position="24"/>
        <end position="70"/>
    </location>
</feature>
<evidence type="ECO:0000256" key="1">
    <source>
        <dbReference type="SAM" id="SignalP"/>
    </source>
</evidence>
<gene>
    <name evidence="2" type="ORF">VZT92_020425</name>
</gene>
<feature type="signal peptide" evidence="1">
    <location>
        <begin position="1"/>
        <end position="23"/>
    </location>
</feature>
<comment type="caution">
    <text evidence="2">The sequence shown here is derived from an EMBL/GenBank/DDBJ whole genome shotgun (WGS) entry which is preliminary data.</text>
</comment>
<protein>
    <recommendedName>
        <fullName evidence="4">Secreted protein</fullName>
    </recommendedName>
</protein>
<name>A0AAW1EDS2_ZOAVI</name>
<evidence type="ECO:0008006" key="4">
    <source>
        <dbReference type="Google" id="ProtNLM"/>
    </source>
</evidence>
<dbReference type="AlphaFoldDB" id="A0AAW1EDS2"/>
<keyword evidence="3" id="KW-1185">Reference proteome</keyword>
<evidence type="ECO:0000313" key="2">
    <source>
        <dbReference type="EMBL" id="KAK9520546.1"/>
    </source>
</evidence>
<dbReference type="Proteomes" id="UP001488805">
    <property type="component" value="Unassembled WGS sequence"/>
</dbReference>
<dbReference type="EMBL" id="JBCEZU010000329">
    <property type="protein sequence ID" value="KAK9520546.1"/>
    <property type="molecule type" value="Genomic_DNA"/>
</dbReference>
<keyword evidence="1" id="KW-0732">Signal</keyword>